<sequence>KLWCFLQAFFYDRYFFHSYAYFKFIRYFSFNNEAGRRTSLCNKYLPLRLFQIQYEQHPRLYLR</sequence>
<feature type="non-terminal residue" evidence="1">
    <location>
        <position position="1"/>
    </location>
</feature>
<evidence type="ECO:0000313" key="1">
    <source>
        <dbReference type="EMBL" id="CDW41592.1"/>
    </source>
</evidence>
<proteinExistence type="predicted"/>
<organism evidence="1">
    <name type="scientific">Lepeophtheirus salmonis</name>
    <name type="common">Salmon louse</name>
    <name type="synonym">Caligus salmonis</name>
    <dbReference type="NCBI Taxonomy" id="72036"/>
    <lineage>
        <taxon>Eukaryota</taxon>
        <taxon>Metazoa</taxon>
        <taxon>Ecdysozoa</taxon>
        <taxon>Arthropoda</taxon>
        <taxon>Crustacea</taxon>
        <taxon>Multicrustacea</taxon>
        <taxon>Hexanauplia</taxon>
        <taxon>Copepoda</taxon>
        <taxon>Siphonostomatoida</taxon>
        <taxon>Caligidae</taxon>
        <taxon>Lepeophtheirus</taxon>
    </lineage>
</organism>
<dbReference type="AlphaFoldDB" id="A0A0K2UUJ4"/>
<accession>A0A0K2UUJ4</accession>
<dbReference type="EMBL" id="HACA01024231">
    <property type="protein sequence ID" value="CDW41592.1"/>
    <property type="molecule type" value="Transcribed_RNA"/>
</dbReference>
<reference evidence="1" key="1">
    <citation type="submission" date="2014-05" db="EMBL/GenBank/DDBJ databases">
        <authorList>
            <person name="Chronopoulou M."/>
        </authorList>
    </citation>
    <scope>NUCLEOTIDE SEQUENCE</scope>
    <source>
        <tissue evidence="1">Whole organism</tissue>
    </source>
</reference>
<name>A0A0K2UUJ4_LEPSM</name>
<protein>
    <submittedName>
        <fullName evidence="1">Uncharacterized protein</fullName>
    </submittedName>
</protein>